<sequence length="313" mass="34845">IEKEKFLQVSDDPDEIRYERRKPCFLCRWFCCTCFCLSARQQEEAASLAMSEQRRGGPGPGPGVRQLPEEVIRQLKVVENQTSTLTNKGITGFSARVLDKSEKPHPQTGELYVVQLVEIIKKPGQSLGLYLREGNGYDRPQGVFASRFGDNSELERYGDVIRPGDEILSINNVDVASMSIDDVVLTLSIPRRLILKIRFNKNRRDRVSRSLQQQPDDRPVVVFHKVEERRSDGGDSSAPLLSNPMPTANTWLGRRARQETQEMNQTLSRMSHPPAGAVGAAGMGAAGIPPGKILRGRQLGHSPRDAMGTLGRQ</sequence>
<protein>
    <recommendedName>
        <fullName evidence="2">PDZ domain-containing protein</fullName>
    </recommendedName>
</protein>
<feature type="region of interest" description="Disordered" evidence="1">
    <location>
        <begin position="228"/>
        <end position="248"/>
    </location>
</feature>
<dbReference type="GO" id="GO:0046578">
    <property type="term" value="P:regulation of Ras protein signal transduction"/>
    <property type="evidence" value="ECO:0007669"/>
    <property type="project" value="TreeGrafter"/>
</dbReference>
<name>A0AAV5V5V0_9BILA</name>
<dbReference type="Proteomes" id="UP001432322">
    <property type="component" value="Unassembled WGS sequence"/>
</dbReference>
<dbReference type="EMBL" id="BTSY01000002">
    <property type="protein sequence ID" value="GMT13239.1"/>
    <property type="molecule type" value="Genomic_DNA"/>
</dbReference>
<feature type="non-terminal residue" evidence="3">
    <location>
        <position position="313"/>
    </location>
</feature>
<organism evidence="3 4">
    <name type="scientific">Pristionchus fissidentatus</name>
    <dbReference type="NCBI Taxonomy" id="1538716"/>
    <lineage>
        <taxon>Eukaryota</taxon>
        <taxon>Metazoa</taxon>
        <taxon>Ecdysozoa</taxon>
        <taxon>Nematoda</taxon>
        <taxon>Chromadorea</taxon>
        <taxon>Rhabditida</taxon>
        <taxon>Rhabditina</taxon>
        <taxon>Diplogasteromorpha</taxon>
        <taxon>Diplogasteroidea</taxon>
        <taxon>Neodiplogasteridae</taxon>
        <taxon>Pristionchus</taxon>
    </lineage>
</organism>
<accession>A0AAV5V5V0</accession>
<dbReference type="InterPro" id="IPR052118">
    <property type="entry name" value="Rho-GAP_regulator"/>
</dbReference>
<dbReference type="InterPro" id="IPR001478">
    <property type="entry name" value="PDZ"/>
</dbReference>
<feature type="non-terminal residue" evidence="3">
    <location>
        <position position="1"/>
    </location>
</feature>
<dbReference type="InterPro" id="IPR036034">
    <property type="entry name" value="PDZ_sf"/>
</dbReference>
<comment type="caution">
    <text evidence="3">The sequence shown here is derived from an EMBL/GenBank/DDBJ whole genome shotgun (WGS) entry which is preliminary data.</text>
</comment>
<evidence type="ECO:0000256" key="1">
    <source>
        <dbReference type="SAM" id="MobiDB-lite"/>
    </source>
</evidence>
<dbReference type="CDD" id="cd06718">
    <property type="entry name" value="PDZ_Par6-like"/>
    <property type="match status" value="1"/>
</dbReference>
<dbReference type="PANTHER" id="PTHR46150:SF3">
    <property type="entry name" value="RHO GTPASE-ACTIVATING PROTEIN 100F"/>
    <property type="match status" value="1"/>
</dbReference>
<evidence type="ECO:0000313" key="3">
    <source>
        <dbReference type="EMBL" id="GMT13239.1"/>
    </source>
</evidence>
<feature type="domain" description="PDZ" evidence="2">
    <location>
        <begin position="116"/>
        <end position="187"/>
    </location>
</feature>
<reference evidence="3" key="1">
    <citation type="submission" date="2023-10" db="EMBL/GenBank/DDBJ databases">
        <title>Genome assembly of Pristionchus species.</title>
        <authorList>
            <person name="Yoshida K."/>
            <person name="Sommer R.J."/>
        </authorList>
    </citation>
    <scope>NUCLEOTIDE SEQUENCE</scope>
    <source>
        <strain evidence="3">RS5133</strain>
    </source>
</reference>
<dbReference type="GO" id="GO:0005096">
    <property type="term" value="F:GTPase activator activity"/>
    <property type="evidence" value="ECO:0007669"/>
    <property type="project" value="TreeGrafter"/>
</dbReference>
<feature type="region of interest" description="Disordered" evidence="1">
    <location>
        <begin position="278"/>
        <end position="313"/>
    </location>
</feature>
<keyword evidence="4" id="KW-1185">Reference proteome</keyword>
<dbReference type="SMART" id="SM00228">
    <property type="entry name" value="PDZ"/>
    <property type="match status" value="1"/>
</dbReference>
<dbReference type="SUPFAM" id="SSF50156">
    <property type="entry name" value="PDZ domain-like"/>
    <property type="match status" value="1"/>
</dbReference>
<proteinExistence type="predicted"/>
<dbReference type="PANTHER" id="PTHR46150">
    <property type="entry name" value="RHO GTPASE-ACTIVATING PROTEIN 100F"/>
    <property type="match status" value="1"/>
</dbReference>
<gene>
    <name evidence="3" type="ORF">PFISCL1PPCAC_4536</name>
</gene>
<dbReference type="AlphaFoldDB" id="A0AAV5V5V0"/>
<dbReference type="PROSITE" id="PS50106">
    <property type="entry name" value="PDZ"/>
    <property type="match status" value="1"/>
</dbReference>
<dbReference type="GO" id="GO:0016477">
    <property type="term" value="P:cell migration"/>
    <property type="evidence" value="ECO:0007669"/>
    <property type="project" value="TreeGrafter"/>
</dbReference>
<dbReference type="GO" id="GO:0030030">
    <property type="term" value="P:cell projection organization"/>
    <property type="evidence" value="ECO:0007669"/>
    <property type="project" value="TreeGrafter"/>
</dbReference>
<dbReference type="Pfam" id="PF00595">
    <property type="entry name" value="PDZ"/>
    <property type="match status" value="1"/>
</dbReference>
<dbReference type="GO" id="GO:0097060">
    <property type="term" value="C:synaptic membrane"/>
    <property type="evidence" value="ECO:0007669"/>
    <property type="project" value="TreeGrafter"/>
</dbReference>
<evidence type="ECO:0000313" key="4">
    <source>
        <dbReference type="Proteomes" id="UP001432322"/>
    </source>
</evidence>
<dbReference type="Gene3D" id="2.30.42.10">
    <property type="match status" value="1"/>
</dbReference>
<evidence type="ECO:0000259" key="2">
    <source>
        <dbReference type="PROSITE" id="PS50106"/>
    </source>
</evidence>